<comment type="function">
    <text evidence="4">Component of the ESCRT-II complex (endosomal sorting complex required for transport II), which is required for multivesicular body (MVB) formation and sorting of endosomal cargo proteins into MVBs.</text>
</comment>
<dbReference type="Proteomes" id="UP000769528">
    <property type="component" value="Unassembled WGS sequence"/>
</dbReference>
<dbReference type="AlphaFoldDB" id="A0A9P8PYV3"/>
<accession>A0A9P8PYV3</accession>
<evidence type="ECO:0000256" key="1">
    <source>
        <dbReference type="ARBA" id="ARBA00009697"/>
    </source>
</evidence>
<dbReference type="InterPro" id="IPR031558">
    <property type="entry name" value="Vps36-NZF-N"/>
</dbReference>
<dbReference type="PANTHER" id="PTHR13128">
    <property type="entry name" value="VACUOLAR PROTEIN-SORTING-ASSOCIATED PROTEIN 36"/>
    <property type="match status" value="1"/>
</dbReference>
<dbReference type="GO" id="GO:0043328">
    <property type="term" value="P:protein transport to vacuole involved in ubiquitin-dependent protein catabolic process via the multivesicular body sorting pathway"/>
    <property type="evidence" value="ECO:0007669"/>
    <property type="project" value="UniProtKB-UniRule"/>
</dbReference>
<dbReference type="SUPFAM" id="SSF90209">
    <property type="entry name" value="Ran binding protein zinc finger-like"/>
    <property type="match status" value="1"/>
</dbReference>
<keyword evidence="2 4" id="KW-0813">Transport</keyword>
<proteinExistence type="inferred from homology"/>
<dbReference type="Pfam" id="PF11605">
    <property type="entry name" value="Vps36_ESCRT-II"/>
    <property type="match status" value="1"/>
</dbReference>
<evidence type="ECO:0000259" key="5">
    <source>
        <dbReference type="PROSITE" id="PS51495"/>
    </source>
</evidence>
<keyword evidence="3 4" id="KW-0653">Protein transport</keyword>
<dbReference type="Gene3D" id="1.10.10.10">
    <property type="entry name" value="Winged helix-like DNA-binding domain superfamily/Winged helix DNA-binding domain"/>
    <property type="match status" value="2"/>
</dbReference>
<feature type="domain" description="GLUE N-terminal" evidence="5">
    <location>
        <begin position="11"/>
        <end position="275"/>
    </location>
</feature>
<evidence type="ECO:0000256" key="4">
    <source>
        <dbReference type="RuleBase" id="RU367095"/>
    </source>
</evidence>
<dbReference type="PROSITE" id="PS51495">
    <property type="entry name" value="GLUE"/>
    <property type="match status" value="1"/>
</dbReference>
<dbReference type="GO" id="GO:0031902">
    <property type="term" value="C:late endosome membrane"/>
    <property type="evidence" value="ECO:0007669"/>
    <property type="project" value="UniProtKB-UniRule"/>
</dbReference>
<dbReference type="InterPro" id="IPR036390">
    <property type="entry name" value="WH_DNA-bd_sf"/>
</dbReference>
<dbReference type="InterPro" id="IPR036388">
    <property type="entry name" value="WH-like_DNA-bd_sf"/>
</dbReference>
<dbReference type="InterPro" id="IPR036443">
    <property type="entry name" value="Znf_RanBP2_sf"/>
</dbReference>
<dbReference type="OrthoDB" id="271448at2759"/>
<evidence type="ECO:0000313" key="7">
    <source>
        <dbReference type="Proteomes" id="UP000769528"/>
    </source>
</evidence>
<reference evidence="6" key="2">
    <citation type="submission" date="2021-01" db="EMBL/GenBank/DDBJ databases">
        <authorList>
            <person name="Schikora-Tamarit M.A."/>
        </authorList>
    </citation>
    <scope>NUCLEOTIDE SEQUENCE</scope>
    <source>
        <strain evidence="6">CBS6341</strain>
    </source>
</reference>
<dbReference type="Pfam" id="PF04157">
    <property type="entry name" value="EAP30"/>
    <property type="match status" value="1"/>
</dbReference>
<reference evidence="6" key="1">
    <citation type="journal article" date="2021" name="Open Biol.">
        <title>Shared evolutionary footprints suggest mitochondrial oxidative damage underlies multiple complex I losses in fungi.</title>
        <authorList>
            <person name="Schikora-Tamarit M.A."/>
            <person name="Marcet-Houben M."/>
            <person name="Nosek J."/>
            <person name="Gabaldon T."/>
        </authorList>
    </citation>
    <scope>NUCLEOTIDE SEQUENCE</scope>
    <source>
        <strain evidence="6">CBS6341</strain>
    </source>
</reference>
<dbReference type="Pfam" id="PF16988">
    <property type="entry name" value="Vps36-NZF-N"/>
    <property type="match status" value="1"/>
</dbReference>
<protein>
    <recommendedName>
        <fullName evidence="4">Vacuolar protein-sorting-associated protein 36</fullName>
    </recommendedName>
    <alternativeName>
        <fullName evidence="4">ESCRT-II complex subunit VPS36</fullName>
    </alternativeName>
</protein>
<dbReference type="InterPro" id="IPR021648">
    <property type="entry name" value="GLUE_dom"/>
</dbReference>
<evidence type="ECO:0000256" key="2">
    <source>
        <dbReference type="ARBA" id="ARBA00022448"/>
    </source>
</evidence>
<evidence type="ECO:0000313" key="6">
    <source>
        <dbReference type="EMBL" id="KAH3679769.1"/>
    </source>
</evidence>
<dbReference type="EMBL" id="JAEUBF010000237">
    <property type="protein sequence ID" value="KAH3679769.1"/>
    <property type="molecule type" value="Genomic_DNA"/>
</dbReference>
<comment type="similarity">
    <text evidence="1 4">Belongs to the VPS36 family.</text>
</comment>
<dbReference type="GO" id="GO:0043130">
    <property type="term" value="F:ubiquitin binding"/>
    <property type="evidence" value="ECO:0007669"/>
    <property type="project" value="UniProtKB-UniRule"/>
</dbReference>
<comment type="caution">
    <text evidence="6">The sequence shown here is derived from an EMBL/GenBank/DDBJ whole genome shotgun (WGS) entry which is preliminary data.</text>
</comment>
<dbReference type="GO" id="GO:0000814">
    <property type="term" value="C:ESCRT II complex"/>
    <property type="evidence" value="ECO:0007669"/>
    <property type="project" value="UniProtKB-UniRule"/>
</dbReference>
<dbReference type="Gene3D" id="2.30.29.30">
    <property type="entry name" value="Pleckstrin-homology domain (PH domain)/Phosphotyrosine-binding domain (PTB)"/>
    <property type="match status" value="1"/>
</dbReference>
<name>A0A9P8PYV3_9ASCO</name>
<comment type="subcellular location">
    <subcellularLocation>
        <location evidence="4">Cytoplasm</location>
    </subcellularLocation>
    <subcellularLocation>
        <location evidence="4">Endosome</location>
    </subcellularLocation>
</comment>
<dbReference type="GO" id="GO:0032266">
    <property type="term" value="F:phosphatidylinositol-3-phosphate binding"/>
    <property type="evidence" value="ECO:0007669"/>
    <property type="project" value="UniProtKB-UniRule"/>
</dbReference>
<dbReference type="PANTHER" id="PTHR13128:SF12">
    <property type="entry name" value="VACUOLAR PROTEIN-SORTING-ASSOCIATED PROTEIN 36"/>
    <property type="match status" value="1"/>
</dbReference>
<keyword evidence="4" id="KW-0967">Endosome</keyword>
<organism evidence="6 7">
    <name type="scientific">Wickerhamomyces mucosus</name>
    <dbReference type="NCBI Taxonomy" id="1378264"/>
    <lineage>
        <taxon>Eukaryota</taxon>
        <taxon>Fungi</taxon>
        <taxon>Dikarya</taxon>
        <taxon>Ascomycota</taxon>
        <taxon>Saccharomycotina</taxon>
        <taxon>Saccharomycetes</taxon>
        <taxon>Phaffomycetales</taxon>
        <taxon>Wickerhamomycetaceae</taxon>
        <taxon>Wickerhamomyces</taxon>
    </lineage>
</organism>
<keyword evidence="4" id="KW-0963">Cytoplasm</keyword>
<sequence length="599" mass="69225">MGQLLPYWHTVELSGGDRPVLREGELDIHFENNIGLYQGKSKILKRQNGRIYLTSQRLIYIDNYNPKDYSLSIELMDVKYIDYTSRFLKSSPKLIIFFKKSSSSIETKSSNNNNVKPLIHWNCQICSSSNEIDINFNYSNKDNLPICSTCGIKSNQELIESVIKTSISNRNDENNKSKKVQIECQFCTFLNHYYLRNCEICGNLLPINDNNDNKIIIDDRISSKNFQLELSNDGLDDSKFKFIKLSFHLKGEKLFYEKFNQVLEKLNWDNLINNGNVNKNSINSNNNLKSSSSSPPIFGIHSLSKIQDDQNAENEAIINSSLDDFETLLNKANEIMKLTNSFKTLIPDSNLLNQVKHSIFDDNNTTNIQNSQQELSRQISEFLLDNGTLENQGGIISLLDLFVLYNRSRIGFQLISPIDLIESCKLFSKLNLPLILQKIDKIYVIIQSNNKYSKNLLKNLYNFVKIYGILDGYNFKFVTMLQISEFFQWSLLITEQILKLAIELEFLVIDQQISGIYYYLNEFKQFYDDNDNNEIELIQDNTNNVDEIELVKDNINDNNDLLGLNFPNVPFQTPINEIKIDDSQLKKSKNLQDLEGLLI</sequence>
<dbReference type="InterPro" id="IPR011993">
    <property type="entry name" value="PH-like_dom_sf"/>
</dbReference>
<gene>
    <name evidence="6" type="ORF">WICMUC_000735</name>
</gene>
<dbReference type="InterPro" id="IPR037855">
    <property type="entry name" value="Vps36"/>
</dbReference>
<dbReference type="InterPro" id="IPR040608">
    <property type="entry name" value="Snf8/Vps36"/>
</dbReference>
<dbReference type="SUPFAM" id="SSF50729">
    <property type="entry name" value="PH domain-like"/>
    <property type="match status" value="1"/>
</dbReference>
<keyword evidence="7" id="KW-1185">Reference proteome</keyword>
<comment type="subunit">
    <text evidence="4">Component of the endosomal sorting complex required for transport II (ESCRT-II).</text>
</comment>
<evidence type="ECO:0000256" key="3">
    <source>
        <dbReference type="ARBA" id="ARBA00022927"/>
    </source>
</evidence>
<dbReference type="SUPFAM" id="SSF46785">
    <property type="entry name" value="Winged helix' DNA-binding domain"/>
    <property type="match status" value="1"/>
</dbReference>